<accession>A0ABQ8B8A4</accession>
<keyword evidence="3" id="KW-1185">Reference proteome</keyword>
<dbReference type="EMBL" id="JAGKQM010000011">
    <property type="protein sequence ID" value="KAH0900948.1"/>
    <property type="molecule type" value="Genomic_DNA"/>
</dbReference>
<organism evidence="2 3">
    <name type="scientific">Brassica napus</name>
    <name type="common">Rape</name>
    <dbReference type="NCBI Taxonomy" id="3708"/>
    <lineage>
        <taxon>Eukaryota</taxon>
        <taxon>Viridiplantae</taxon>
        <taxon>Streptophyta</taxon>
        <taxon>Embryophyta</taxon>
        <taxon>Tracheophyta</taxon>
        <taxon>Spermatophyta</taxon>
        <taxon>Magnoliopsida</taxon>
        <taxon>eudicotyledons</taxon>
        <taxon>Gunneridae</taxon>
        <taxon>Pentapetalae</taxon>
        <taxon>rosids</taxon>
        <taxon>malvids</taxon>
        <taxon>Brassicales</taxon>
        <taxon>Brassicaceae</taxon>
        <taxon>Brassiceae</taxon>
        <taxon>Brassica</taxon>
    </lineage>
</organism>
<feature type="compositionally biased region" description="Basic and acidic residues" evidence="1">
    <location>
        <begin position="36"/>
        <end position="56"/>
    </location>
</feature>
<name>A0ABQ8B8A4_BRANA</name>
<sequence>MKEREIRRDYRDAHDLRKKLIEKRDSITKNVWNRLDDANGNHSEVPRSRERYHPYQRDSGVYIREKIRDTASSSEGRPKFVYENRNEKQTVMRYERQTEKHWERSRNTSSRNRASPDSQRTVSDAPRRAGISAYYRGQNSRTPPPRGYEWRPVNRARETEVSHGLLKRNEVTKDPIRSSGEKIQGDETTRRTPTETRGHELENKSSTGQEASNQDKEKSLDTTPLSGEVNAILNESQDTRHEQENEVEKEVGETQQEKRRREDMELEKSIEEYANMVDLAMTKDIVNDEDLLDEHLELEHPRDEDMEDERIEAISQLSLEPQTTKSLSRWELREELAARTLKEPQHQRS</sequence>
<proteinExistence type="predicted"/>
<dbReference type="Proteomes" id="UP000824890">
    <property type="component" value="Unassembled WGS sequence"/>
</dbReference>
<feature type="region of interest" description="Disordered" evidence="1">
    <location>
        <begin position="36"/>
        <end position="264"/>
    </location>
</feature>
<evidence type="ECO:0000313" key="2">
    <source>
        <dbReference type="EMBL" id="KAH0900948.1"/>
    </source>
</evidence>
<evidence type="ECO:0000256" key="1">
    <source>
        <dbReference type="SAM" id="MobiDB-lite"/>
    </source>
</evidence>
<reference evidence="2 3" key="1">
    <citation type="submission" date="2021-05" db="EMBL/GenBank/DDBJ databases">
        <title>Genome Assembly of Synthetic Allotetraploid Brassica napus Reveals Homoeologous Exchanges between Subgenomes.</title>
        <authorList>
            <person name="Davis J.T."/>
        </authorList>
    </citation>
    <scope>NUCLEOTIDE SEQUENCE [LARGE SCALE GENOMIC DNA]</scope>
    <source>
        <strain evidence="3">cv. Da-Ae</strain>
        <tissue evidence="2">Seedling</tissue>
    </source>
</reference>
<comment type="caution">
    <text evidence="2">The sequence shown here is derived from an EMBL/GenBank/DDBJ whole genome shotgun (WGS) entry which is preliminary data.</text>
</comment>
<feature type="compositionally biased region" description="Basic and acidic residues" evidence="1">
    <location>
        <begin position="76"/>
        <end position="106"/>
    </location>
</feature>
<feature type="compositionally biased region" description="Basic and acidic residues" evidence="1">
    <location>
        <begin position="237"/>
        <end position="264"/>
    </location>
</feature>
<protein>
    <submittedName>
        <fullName evidence="2">Uncharacterized protein</fullName>
    </submittedName>
</protein>
<feature type="compositionally biased region" description="Basic and acidic residues" evidence="1">
    <location>
        <begin position="155"/>
        <end position="203"/>
    </location>
</feature>
<gene>
    <name evidence="2" type="ORF">HID58_040451</name>
</gene>
<evidence type="ECO:0000313" key="3">
    <source>
        <dbReference type="Proteomes" id="UP000824890"/>
    </source>
</evidence>